<gene>
    <name evidence="2" type="ORF">CHRY9293_03062</name>
</gene>
<sequence length="160" mass="18722">MAKFTIIVIGLYIVYYIGNIVYDLFLKKENVSSIEESQVFSISDIAKESQEDIQNIEIEDVENLNTPHSFNYQELEYSSQDPTILEERPDIDVWRKKFEAEESIDSFEIEKNVLSKERAESSEIEKNNFEGKWKKMLNLAETNVQVITNIDGYKVYQSIM</sequence>
<keyword evidence="1" id="KW-0472">Membrane</keyword>
<organism evidence="2 3">
    <name type="scientific">Chryseobacterium potabilaquae</name>
    <dbReference type="NCBI Taxonomy" id="2675057"/>
    <lineage>
        <taxon>Bacteria</taxon>
        <taxon>Pseudomonadati</taxon>
        <taxon>Bacteroidota</taxon>
        <taxon>Flavobacteriia</taxon>
        <taxon>Flavobacteriales</taxon>
        <taxon>Weeksellaceae</taxon>
        <taxon>Chryseobacterium group</taxon>
        <taxon>Chryseobacterium</taxon>
    </lineage>
</organism>
<evidence type="ECO:0000313" key="3">
    <source>
        <dbReference type="Proteomes" id="UP000445144"/>
    </source>
</evidence>
<reference evidence="2 3" key="1">
    <citation type="submission" date="2020-01" db="EMBL/GenBank/DDBJ databases">
        <authorList>
            <person name="Rodrigo-Torres L."/>
            <person name="Arahal R. D."/>
            <person name="Lucena T."/>
        </authorList>
    </citation>
    <scope>NUCLEOTIDE SEQUENCE [LARGE SCALE GENOMIC DNA]</scope>
    <source>
        <strain evidence="2 3">CECT 9293</strain>
    </source>
</reference>
<protein>
    <submittedName>
        <fullName evidence="2">Uncharacterized protein</fullName>
    </submittedName>
</protein>
<keyword evidence="3" id="KW-1185">Reference proteome</keyword>
<evidence type="ECO:0000256" key="1">
    <source>
        <dbReference type="SAM" id="Phobius"/>
    </source>
</evidence>
<proteinExistence type="predicted"/>
<name>A0A6N4X9N5_9FLAO</name>
<dbReference type="RefSeq" id="WP_162033716.1">
    <property type="nucleotide sequence ID" value="NZ_CACVBR010000036.1"/>
</dbReference>
<keyword evidence="1" id="KW-0812">Transmembrane</keyword>
<dbReference type="Proteomes" id="UP000445144">
    <property type="component" value="Unassembled WGS sequence"/>
</dbReference>
<dbReference type="EMBL" id="CACVBR010000036">
    <property type="protein sequence ID" value="CAA7197004.1"/>
    <property type="molecule type" value="Genomic_DNA"/>
</dbReference>
<feature type="transmembrane region" description="Helical" evidence="1">
    <location>
        <begin position="6"/>
        <end position="25"/>
    </location>
</feature>
<accession>A0A6N4X9N5</accession>
<dbReference type="AlphaFoldDB" id="A0A6N4X9N5"/>
<evidence type="ECO:0000313" key="2">
    <source>
        <dbReference type="EMBL" id="CAA7197004.1"/>
    </source>
</evidence>
<keyword evidence="1" id="KW-1133">Transmembrane helix</keyword>